<gene>
    <name evidence="1" type="ORF">BASA50_002412</name>
</gene>
<keyword evidence="2" id="KW-1185">Reference proteome</keyword>
<reference evidence="1 2" key="1">
    <citation type="submission" date="2021-02" db="EMBL/GenBank/DDBJ databases">
        <title>Variation within the Batrachochytrium salamandrivorans European outbreak.</title>
        <authorList>
            <person name="Kelly M."/>
            <person name="Pasmans F."/>
            <person name="Shea T.P."/>
            <person name="Munoz J.F."/>
            <person name="Carranza S."/>
            <person name="Cuomo C.A."/>
            <person name="Martel A."/>
        </authorList>
    </citation>
    <scope>NUCLEOTIDE SEQUENCE [LARGE SCALE GENOMIC DNA]</scope>
    <source>
        <strain evidence="1 2">AMFP18/2</strain>
    </source>
</reference>
<accession>A0ABQ8FLG2</accession>
<evidence type="ECO:0000313" key="2">
    <source>
        <dbReference type="Proteomes" id="UP001648503"/>
    </source>
</evidence>
<name>A0ABQ8FLG2_9FUNG</name>
<dbReference type="Proteomes" id="UP001648503">
    <property type="component" value="Unassembled WGS sequence"/>
</dbReference>
<organism evidence="1 2">
    <name type="scientific">Batrachochytrium salamandrivorans</name>
    <dbReference type="NCBI Taxonomy" id="1357716"/>
    <lineage>
        <taxon>Eukaryota</taxon>
        <taxon>Fungi</taxon>
        <taxon>Fungi incertae sedis</taxon>
        <taxon>Chytridiomycota</taxon>
        <taxon>Chytridiomycota incertae sedis</taxon>
        <taxon>Chytridiomycetes</taxon>
        <taxon>Rhizophydiales</taxon>
        <taxon>Rhizophydiales incertae sedis</taxon>
        <taxon>Batrachochytrium</taxon>
    </lineage>
</organism>
<comment type="caution">
    <text evidence="1">The sequence shown here is derived from an EMBL/GenBank/DDBJ whole genome shotgun (WGS) entry which is preliminary data.</text>
</comment>
<evidence type="ECO:0000313" key="1">
    <source>
        <dbReference type="EMBL" id="KAH6600289.1"/>
    </source>
</evidence>
<sequence>MIGAHSQSLRRHLSAMRSMNTALNIGSSIRGTASMSPSGLRTLTSQPSHLQKSPTQFLGLSFRVTSPLCVGPTASVPYDMGVRMPELPTGSLAESLEATSSLAPNSAVQTMVRSDESLLFRPISLSA</sequence>
<protein>
    <submittedName>
        <fullName evidence="1">Uncharacterized protein</fullName>
    </submittedName>
</protein>
<dbReference type="EMBL" id="JAFCIX010000041">
    <property type="protein sequence ID" value="KAH6600289.1"/>
    <property type="molecule type" value="Genomic_DNA"/>
</dbReference>
<proteinExistence type="predicted"/>